<evidence type="ECO:0000259" key="1">
    <source>
        <dbReference type="PROSITE" id="PS51707"/>
    </source>
</evidence>
<dbReference type="InterPro" id="IPR012042">
    <property type="entry name" value="NeuTTM/CthTTM-like"/>
</dbReference>
<protein>
    <submittedName>
        <fullName evidence="2">CYTH domain-containing protein</fullName>
    </submittedName>
</protein>
<evidence type="ECO:0000313" key="2">
    <source>
        <dbReference type="EMBL" id="BCR06812.1"/>
    </source>
</evidence>
<reference evidence="2 3" key="1">
    <citation type="journal article" date="2016" name="C (Basel)">
        <title>Selective Growth of and Electricity Production by Marine Exoelectrogenic Bacteria in Self-Aggregated Hydrogel of Microbially Reduced Graphene Oxide.</title>
        <authorList>
            <person name="Yoshida N."/>
            <person name="Goto Y."/>
            <person name="Miyata Y."/>
        </authorList>
    </citation>
    <scope>NUCLEOTIDE SEQUENCE [LARGE SCALE GENOMIC DNA]</scope>
    <source>
        <strain evidence="2 3">NIT-T3</strain>
    </source>
</reference>
<evidence type="ECO:0000313" key="3">
    <source>
        <dbReference type="Proteomes" id="UP001319827"/>
    </source>
</evidence>
<sequence>MPMEIERKFLVSGDQWRQGAHGTLYRQGYLCTDPERTVRVRLAGDRGTLTIKGKTEGISRAEFEYPIPAGEAAQLLDRLCLRPLIEKRRYRVEYGGRIWEVDEFFGDNAGLVLAEVELETESAQVELPSWVFREVSDDPRYFNASLVKKPFCTW</sequence>
<dbReference type="PANTHER" id="PTHR40114">
    <property type="entry name" value="SLR0698 PROTEIN"/>
    <property type="match status" value="1"/>
</dbReference>
<dbReference type="PROSITE" id="PS51707">
    <property type="entry name" value="CYTH"/>
    <property type="match status" value="1"/>
</dbReference>
<dbReference type="InterPro" id="IPR023577">
    <property type="entry name" value="CYTH_domain"/>
</dbReference>
<dbReference type="SMART" id="SM01118">
    <property type="entry name" value="CYTH"/>
    <property type="match status" value="1"/>
</dbReference>
<feature type="domain" description="CYTH" evidence="1">
    <location>
        <begin position="2"/>
        <end position="148"/>
    </location>
</feature>
<dbReference type="InterPro" id="IPR033469">
    <property type="entry name" value="CYTH-like_dom_sf"/>
</dbReference>
<dbReference type="PANTHER" id="PTHR40114:SF1">
    <property type="entry name" value="SLR0698 PROTEIN"/>
    <property type="match status" value="1"/>
</dbReference>
<reference evidence="2 3" key="2">
    <citation type="journal article" date="2021" name="Int. J. Syst. Evol. Microbiol.">
        <title>Isolation and Polyphasic Characterization of Desulfuromonas versatilis sp. Nov., an Electrogenic Bacteria Capable of Versatile Metabolism Isolated from a Graphene Oxide-Reducing Enrichment Culture.</title>
        <authorList>
            <person name="Xie L."/>
            <person name="Yoshida N."/>
            <person name="Ishii S."/>
            <person name="Meng L."/>
        </authorList>
    </citation>
    <scope>NUCLEOTIDE SEQUENCE [LARGE SCALE GENOMIC DNA]</scope>
    <source>
        <strain evidence="2 3">NIT-T3</strain>
    </source>
</reference>
<gene>
    <name evidence="2" type="ORF">DESUT3_38810</name>
</gene>
<dbReference type="Gene3D" id="2.40.320.10">
    <property type="entry name" value="Hypothetical Protein Pfu-838710-001"/>
    <property type="match status" value="1"/>
</dbReference>
<dbReference type="Proteomes" id="UP001319827">
    <property type="component" value="Chromosome"/>
</dbReference>
<dbReference type="CDD" id="cd07891">
    <property type="entry name" value="CYTH-like_CthTTM-like_1"/>
    <property type="match status" value="1"/>
</dbReference>
<dbReference type="EMBL" id="AP024355">
    <property type="protein sequence ID" value="BCR06812.1"/>
    <property type="molecule type" value="Genomic_DNA"/>
</dbReference>
<dbReference type="Pfam" id="PF01928">
    <property type="entry name" value="CYTH"/>
    <property type="match status" value="1"/>
</dbReference>
<keyword evidence="3" id="KW-1185">Reference proteome</keyword>
<name>A0ABM8HXW5_9BACT</name>
<dbReference type="SUPFAM" id="SSF55154">
    <property type="entry name" value="CYTH-like phosphatases"/>
    <property type="match status" value="1"/>
</dbReference>
<proteinExistence type="predicted"/>
<organism evidence="2 3">
    <name type="scientific">Desulfuromonas versatilis</name>
    <dbReference type="NCBI Taxonomy" id="2802975"/>
    <lineage>
        <taxon>Bacteria</taxon>
        <taxon>Pseudomonadati</taxon>
        <taxon>Thermodesulfobacteriota</taxon>
        <taxon>Desulfuromonadia</taxon>
        <taxon>Desulfuromonadales</taxon>
        <taxon>Desulfuromonadaceae</taxon>
        <taxon>Desulfuromonas</taxon>
    </lineage>
</organism>
<dbReference type="RefSeq" id="WP_221250192.1">
    <property type="nucleotide sequence ID" value="NZ_AP024355.1"/>
</dbReference>
<accession>A0ABM8HXW5</accession>
<dbReference type="PIRSF" id="PIRSF016487">
    <property type="entry name" value="CYTH_UCP016487"/>
    <property type="match status" value="1"/>
</dbReference>